<comment type="caution">
    <text evidence="1">The sequence shown here is derived from an EMBL/GenBank/DDBJ whole genome shotgun (WGS) entry which is preliminary data.</text>
</comment>
<proteinExistence type="predicted"/>
<name>A0A0P9AIQ5_9CLOT</name>
<keyword evidence="2" id="KW-1185">Reference proteome</keyword>
<dbReference type="STRING" id="36849.OXPF_10400"/>
<reference evidence="1 2" key="1">
    <citation type="submission" date="2015-09" db="EMBL/GenBank/DDBJ databases">
        <title>Genome sequence of Oxobacter pfennigii DSM 3222.</title>
        <authorList>
            <person name="Poehlein A."/>
            <person name="Bengelsdorf F.R."/>
            <person name="Schiel-Bengelsdorf B."/>
            <person name="Duerre P."/>
            <person name="Daniel R."/>
        </authorList>
    </citation>
    <scope>NUCLEOTIDE SEQUENCE [LARGE SCALE GENOMIC DNA]</scope>
    <source>
        <strain evidence="1 2">DSM 3222</strain>
    </source>
</reference>
<protein>
    <submittedName>
        <fullName evidence="1">Uncharacterized protein</fullName>
    </submittedName>
</protein>
<dbReference type="Proteomes" id="UP000050326">
    <property type="component" value="Unassembled WGS sequence"/>
</dbReference>
<dbReference type="RefSeq" id="WP_160317153.1">
    <property type="nucleotide sequence ID" value="NZ_LKET01000024.1"/>
</dbReference>
<dbReference type="EMBL" id="LKET01000024">
    <property type="protein sequence ID" value="KPU45345.1"/>
    <property type="molecule type" value="Genomic_DNA"/>
</dbReference>
<dbReference type="AlphaFoldDB" id="A0A0P9AIQ5"/>
<sequence>MLLYISNKRYDVVSSKNMEENEERLEVTNNVLDDVDKMLIKNIHSKRKEIR</sequence>
<accession>A0A0P9AIQ5</accession>
<organism evidence="1 2">
    <name type="scientific">Oxobacter pfennigii</name>
    <dbReference type="NCBI Taxonomy" id="36849"/>
    <lineage>
        <taxon>Bacteria</taxon>
        <taxon>Bacillati</taxon>
        <taxon>Bacillota</taxon>
        <taxon>Clostridia</taxon>
        <taxon>Eubacteriales</taxon>
        <taxon>Clostridiaceae</taxon>
        <taxon>Oxobacter</taxon>
    </lineage>
</organism>
<evidence type="ECO:0000313" key="1">
    <source>
        <dbReference type="EMBL" id="KPU45345.1"/>
    </source>
</evidence>
<evidence type="ECO:0000313" key="2">
    <source>
        <dbReference type="Proteomes" id="UP000050326"/>
    </source>
</evidence>
<gene>
    <name evidence="1" type="ORF">OXPF_10400</name>
</gene>